<reference evidence="2 3" key="1">
    <citation type="journal article" date="2014" name="Mol. Biol. Evol.">
        <title>Massive expansion of Ubiquitination-related gene families within the Chlamydiae.</title>
        <authorList>
            <person name="Domman D."/>
            <person name="Collingro A."/>
            <person name="Lagkouvardos I."/>
            <person name="Gehre L."/>
            <person name="Weinmaier T."/>
            <person name="Rattei T."/>
            <person name="Subtil A."/>
            <person name="Horn M."/>
        </authorList>
    </citation>
    <scope>NUCLEOTIDE SEQUENCE [LARGE SCALE GENOMIC DNA]</scope>
    <source>
        <strain evidence="2 3">EI2</strain>
    </source>
</reference>
<dbReference type="PANTHER" id="PTHR43506">
    <property type="entry name" value="BIOTIN/LIPOATE A/B PROTEIN LIGASE FAMILY"/>
    <property type="match status" value="1"/>
</dbReference>
<dbReference type="InterPro" id="IPR053264">
    <property type="entry name" value="Lipoate-ligase_2_inactive"/>
</dbReference>
<dbReference type="RefSeq" id="WP_237753565.1">
    <property type="nucleotide sequence ID" value="NZ_JSAN01000133.1"/>
</dbReference>
<organism evidence="2 3">
    <name type="scientific">Candidatus Protochlamydia amoebophila</name>
    <dbReference type="NCBI Taxonomy" id="362787"/>
    <lineage>
        <taxon>Bacteria</taxon>
        <taxon>Pseudomonadati</taxon>
        <taxon>Chlamydiota</taxon>
        <taxon>Chlamydiia</taxon>
        <taxon>Parachlamydiales</taxon>
        <taxon>Parachlamydiaceae</taxon>
        <taxon>Candidatus Protochlamydia</taxon>
    </lineage>
</organism>
<dbReference type="InterPro" id="IPR045864">
    <property type="entry name" value="aa-tRNA-synth_II/BPL/LPL"/>
</dbReference>
<evidence type="ECO:0000259" key="1">
    <source>
        <dbReference type="PROSITE" id="PS51733"/>
    </source>
</evidence>
<dbReference type="AlphaFoldDB" id="A0A0C1JUA5"/>
<protein>
    <submittedName>
        <fullName evidence="2">Putative lipoate-protein ligase</fullName>
    </submittedName>
</protein>
<evidence type="ECO:0000313" key="3">
    <source>
        <dbReference type="Proteomes" id="UP000031465"/>
    </source>
</evidence>
<sequence>MLECNVVQLKNVPILTQLKWEEALLRTKHDNWCLINQGSPPAVVLGISGRVDELINLNYFYQNPIPLIRRFSGGGTVVVDENTIFVTFICHASQLSISPFPQHIMQWTEEFYRPIFPTHPFQLKENDYVMGLRKFGGNAQSITKNRWLHHSSLLWDFCYDKMQYLSLPKKRPHYRKDRSHLDFLCSLKDFCSDQSKFQDQLLNRLEQKFSLKHCSINDLKEISQIPHRHITQEIFFRFFYEFFYHKKCFPFYY</sequence>
<dbReference type="GO" id="GO:0016874">
    <property type="term" value="F:ligase activity"/>
    <property type="evidence" value="ECO:0007669"/>
    <property type="project" value="UniProtKB-KW"/>
</dbReference>
<comment type="caution">
    <text evidence="2">The sequence shown here is derived from an EMBL/GenBank/DDBJ whole genome shotgun (WGS) entry which is preliminary data.</text>
</comment>
<dbReference type="SUPFAM" id="SSF55681">
    <property type="entry name" value="Class II aaRS and biotin synthetases"/>
    <property type="match status" value="1"/>
</dbReference>
<feature type="domain" description="BPL/LPL catalytic" evidence="1">
    <location>
        <begin position="28"/>
        <end position="209"/>
    </location>
</feature>
<evidence type="ECO:0000313" key="2">
    <source>
        <dbReference type="EMBL" id="KIC70847.1"/>
    </source>
</evidence>
<name>A0A0C1JUA5_9BACT</name>
<dbReference type="PATRIC" id="fig|362787.3.peg.1915"/>
<dbReference type="Pfam" id="PF21948">
    <property type="entry name" value="LplA-B_cat"/>
    <property type="match status" value="1"/>
</dbReference>
<dbReference type="PROSITE" id="PS51733">
    <property type="entry name" value="BPL_LPL_CATALYTIC"/>
    <property type="match status" value="1"/>
</dbReference>
<dbReference type="Proteomes" id="UP000031465">
    <property type="component" value="Unassembled WGS sequence"/>
</dbReference>
<gene>
    <name evidence="2" type="primary">lplA</name>
    <name evidence="2" type="ORF">DB44_FL00070</name>
</gene>
<dbReference type="EMBL" id="JSAN01000133">
    <property type="protein sequence ID" value="KIC70847.1"/>
    <property type="molecule type" value="Genomic_DNA"/>
</dbReference>
<dbReference type="CDD" id="cd16443">
    <property type="entry name" value="LplA"/>
    <property type="match status" value="1"/>
</dbReference>
<accession>A0A0C1JUA5</accession>
<dbReference type="Gene3D" id="3.30.930.10">
    <property type="entry name" value="Bira Bifunctional Protein, Domain 2"/>
    <property type="match status" value="1"/>
</dbReference>
<dbReference type="InterPro" id="IPR004143">
    <property type="entry name" value="BPL_LPL_catalytic"/>
</dbReference>
<dbReference type="PANTHER" id="PTHR43506:SF1">
    <property type="entry name" value="BPL_LPL CATALYTIC DOMAIN-CONTAINING PROTEIN"/>
    <property type="match status" value="1"/>
</dbReference>
<keyword evidence="2" id="KW-0436">Ligase</keyword>
<proteinExistence type="predicted"/>